<keyword evidence="7 9" id="KW-1133">Transmembrane helix</keyword>
<comment type="subunit">
    <text evidence="9">Type II secretion is composed of four main components: the outer membrane complex, the inner membrane complex, the cytoplasmic secretion ATPase and the periplasm-spanning pseudopilus.</text>
</comment>
<evidence type="ECO:0000256" key="7">
    <source>
        <dbReference type="ARBA" id="ARBA00022989"/>
    </source>
</evidence>
<evidence type="ECO:0000256" key="9">
    <source>
        <dbReference type="RuleBase" id="RU368030"/>
    </source>
</evidence>
<dbReference type="InterPro" id="IPR012902">
    <property type="entry name" value="N_methyl_site"/>
</dbReference>
<evidence type="ECO:0000259" key="10">
    <source>
        <dbReference type="Pfam" id="PF02501"/>
    </source>
</evidence>
<dbReference type="GO" id="GO:0005886">
    <property type="term" value="C:plasma membrane"/>
    <property type="evidence" value="ECO:0007669"/>
    <property type="project" value="UniProtKB-SubCell"/>
</dbReference>
<comment type="similarity">
    <text evidence="2 9">Belongs to the GSP I family.</text>
</comment>
<dbReference type="GO" id="GO:0015627">
    <property type="term" value="C:type II protein secretion system complex"/>
    <property type="evidence" value="ECO:0007669"/>
    <property type="project" value="UniProtKB-UniRule"/>
</dbReference>
<comment type="function">
    <text evidence="9">Component of the type II secretion system required for the energy-dependent secretion of extracellular factors such as proteases and toxins from the periplasm.</text>
</comment>
<reference evidence="11 12" key="1">
    <citation type="submission" date="2019-05" db="EMBL/GenBank/DDBJ databases">
        <title>Sulfitobacter sabulilitoris sp. nov., isolated from a marine sand.</title>
        <authorList>
            <person name="Yoon J.-H."/>
        </authorList>
    </citation>
    <scope>NUCLEOTIDE SEQUENCE [LARGE SCALE GENOMIC DNA]</scope>
    <source>
        <strain evidence="11 12">HSMS-29</strain>
    </source>
</reference>
<proteinExistence type="inferred from homology"/>
<evidence type="ECO:0000256" key="4">
    <source>
        <dbReference type="ARBA" id="ARBA00022481"/>
    </source>
</evidence>
<evidence type="ECO:0000256" key="1">
    <source>
        <dbReference type="ARBA" id="ARBA00004377"/>
    </source>
</evidence>
<comment type="PTM">
    <text evidence="9">Cleaved by prepilin peptidase.</text>
</comment>
<comment type="subcellular location">
    <subcellularLocation>
        <location evidence="1 9">Cell inner membrane</location>
        <topology evidence="1 9">Single-pass membrane protein</topology>
    </subcellularLocation>
</comment>
<accession>A0A5S3PDE9</accession>
<keyword evidence="12" id="KW-1185">Reference proteome</keyword>
<dbReference type="AlphaFoldDB" id="A0A5S3PDE9"/>
<feature type="domain" description="Type II secretion system protein GspI C-terminal" evidence="10">
    <location>
        <begin position="47"/>
        <end position="122"/>
    </location>
</feature>
<evidence type="ECO:0000256" key="6">
    <source>
        <dbReference type="ARBA" id="ARBA00022692"/>
    </source>
</evidence>
<dbReference type="RefSeq" id="WP_138662870.1">
    <property type="nucleotide sequence ID" value="NZ_VANS01000003.1"/>
</dbReference>
<keyword evidence="4 9" id="KW-0488">Methylation</keyword>
<dbReference type="EMBL" id="VANS01000003">
    <property type="protein sequence ID" value="TMM51798.1"/>
    <property type="molecule type" value="Genomic_DNA"/>
</dbReference>
<dbReference type="PANTHER" id="PTHR38779">
    <property type="entry name" value="TYPE II SECRETION SYSTEM PROTEIN I-RELATED"/>
    <property type="match status" value="1"/>
</dbReference>
<dbReference type="Pfam" id="PF02501">
    <property type="entry name" value="T2SSI"/>
    <property type="match status" value="1"/>
</dbReference>
<gene>
    <name evidence="11" type="primary">gspI</name>
    <name evidence="11" type="ORF">FDT80_13710</name>
</gene>
<dbReference type="OrthoDB" id="7778772at2"/>
<sequence length="129" mass="13529">MTAHAPRPACDAGFTLIEALVAMSVLAIGGITLLIASEGHARRIGDLTDRTAARWVAQDALTGVSLGLDAAAAAQVPMMGAMWRVRLDRDATPDPLLTQITARVGRAPDAPTDTLVTMTRFVADPRKGP</sequence>
<keyword evidence="8 9" id="KW-0472">Membrane</keyword>
<keyword evidence="5 9" id="KW-0997">Cell inner membrane</keyword>
<comment type="caution">
    <text evidence="11">The sequence shown here is derived from an EMBL/GenBank/DDBJ whole genome shotgun (WGS) entry which is preliminary data.</text>
</comment>
<dbReference type="Gene3D" id="3.30.1300.30">
    <property type="entry name" value="GSPII I/J protein-like"/>
    <property type="match status" value="1"/>
</dbReference>
<dbReference type="SUPFAM" id="SSF54523">
    <property type="entry name" value="Pili subunits"/>
    <property type="match status" value="1"/>
</dbReference>
<dbReference type="InterPro" id="IPR003413">
    <property type="entry name" value="T2SS_GspI_C"/>
</dbReference>
<dbReference type="Proteomes" id="UP000309550">
    <property type="component" value="Unassembled WGS sequence"/>
</dbReference>
<evidence type="ECO:0000256" key="2">
    <source>
        <dbReference type="ARBA" id="ARBA00008358"/>
    </source>
</evidence>
<feature type="transmembrane region" description="Helical" evidence="9">
    <location>
        <begin position="12"/>
        <end position="36"/>
    </location>
</feature>
<evidence type="ECO:0000256" key="8">
    <source>
        <dbReference type="ARBA" id="ARBA00023136"/>
    </source>
</evidence>
<evidence type="ECO:0000256" key="5">
    <source>
        <dbReference type="ARBA" id="ARBA00022519"/>
    </source>
</evidence>
<name>A0A5S3PDE9_9RHOB</name>
<dbReference type="Pfam" id="PF07963">
    <property type="entry name" value="N_methyl"/>
    <property type="match status" value="1"/>
</dbReference>
<dbReference type="PROSITE" id="PS00409">
    <property type="entry name" value="PROKAR_NTER_METHYL"/>
    <property type="match status" value="1"/>
</dbReference>
<keyword evidence="6 9" id="KW-0812">Transmembrane</keyword>
<keyword evidence="3" id="KW-1003">Cell membrane</keyword>
<dbReference type="NCBIfam" id="TIGR01707">
    <property type="entry name" value="gspI"/>
    <property type="match status" value="1"/>
</dbReference>
<dbReference type="GO" id="GO:0015628">
    <property type="term" value="P:protein secretion by the type II secretion system"/>
    <property type="evidence" value="ECO:0007669"/>
    <property type="project" value="UniProtKB-UniRule"/>
</dbReference>
<dbReference type="InterPro" id="IPR045584">
    <property type="entry name" value="Pilin-like"/>
</dbReference>
<evidence type="ECO:0000313" key="11">
    <source>
        <dbReference type="EMBL" id="TMM51798.1"/>
    </source>
</evidence>
<dbReference type="PANTHER" id="PTHR38779:SF2">
    <property type="entry name" value="TYPE II SECRETION SYSTEM PROTEIN I-RELATED"/>
    <property type="match status" value="1"/>
</dbReference>
<dbReference type="NCBIfam" id="TIGR02532">
    <property type="entry name" value="IV_pilin_GFxxxE"/>
    <property type="match status" value="1"/>
</dbReference>
<protein>
    <recommendedName>
        <fullName evidence="9">Type II secretion system protein I</fullName>
        <shortName evidence="9">T2SS minor pseudopilin I</shortName>
    </recommendedName>
</protein>
<evidence type="ECO:0000313" key="12">
    <source>
        <dbReference type="Proteomes" id="UP000309550"/>
    </source>
</evidence>
<dbReference type="InterPro" id="IPR010052">
    <property type="entry name" value="T2SS_protein-GspI"/>
</dbReference>
<evidence type="ECO:0000256" key="3">
    <source>
        <dbReference type="ARBA" id="ARBA00022475"/>
    </source>
</evidence>
<organism evidence="11 12">
    <name type="scientific">Sulfitobacter sabulilitoris</name>
    <dbReference type="NCBI Taxonomy" id="2562655"/>
    <lineage>
        <taxon>Bacteria</taxon>
        <taxon>Pseudomonadati</taxon>
        <taxon>Pseudomonadota</taxon>
        <taxon>Alphaproteobacteria</taxon>
        <taxon>Rhodobacterales</taxon>
        <taxon>Roseobacteraceae</taxon>
        <taxon>Sulfitobacter</taxon>
    </lineage>
</organism>